<evidence type="ECO:0000313" key="3">
    <source>
        <dbReference type="EnsemblMetazoa" id="SCAU006662-PA"/>
    </source>
</evidence>
<dbReference type="SUPFAM" id="SSF52058">
    <property type="entry name" value="L domain-like"/>
    <property type="match status" value="1"/>
</dbReference>
<dbReference type="InterPro" id="IPR001611">
    <property type="entry name" value="Leu-rich_rpt"/>
</dbReference>
<dbReference type="PANTHER" id="PTHR45712:SF22">
    <property type="entry name" value="INSULIN-LIKE GROWTH FACTOR-BINDING PROTEIN COMPLEX ACID LABILE SUBUNIT"/>
    <property type="match status" value="1"/>
</dbReference>
<keyword evidence="4" id="KW-1185">Reference proteome</keyword>
<dbReference type="OrthoDB" id="2013775at2759"/>
<dbReference type="Proteomes" id="UP000095300">
    <property type="component" value="Unassembled WGS sequence"/>
</dbReference>
<reference evidence="3" key="1">
    <citation type="submission" date="2020-05" db="UniProtKB">
        <authorList>
            <consortium name="EnsemblMetazoa"/>
        </authorList>
    </citation>
    <scope>IDENTIFICATION</scope>
    <source>
        <strain evidence="3">USDA</strain>
    </source>
</reference>
<name>A0A1I8PBS5_STOCA</name>
<dbReference type="AlphaFoldDB" id="A0A1I8PBS5"/>
<evidence type="ECO:0000313" key="4">
    <source>
        <dbReference type="Proteomes" id="UP000095300"/>
    </source>
</evidence>
<dbReference type="VEuPathDB" id="VectorBase:SCAU006662"/>
<evidence type="ECO:0000256" key="1">
    <source>
        <dbReference type="ARBA" id="ARBA00022614"/>
    </source>
</evidence>
<keyword evidence="1" id="KW-0433">Leucine-rich repeat</keyword>
<dbReference type="EnsemblMetazoa" id="SCAU006662-RA">
    <property type="protein sequence ID" value="SCAU006662-PA"/>
    <property type="gene ID" value="SCAU006662"/>
</dbReference>
<organism evidence="3 4">
    <name type="scientific">Stomoxys calcitrans</name>
    <name type="common">Stable fly</name>
    <name type="synonym">Conops calcitrans</name>
    <dbReference type="NCBI Taxonomy" id="35570"/>
    <lineage>
        <taxon>Eukaryota</taxon>
        <taxon>Metazoa</taxon>
        <taxon>Ecdysozoa</taxon>
        <taxon>Arthropoda</taxon>
        <taxon>Hexapoda</taxon>
        <taxon>Insecta</taxon>
        <taxon>Pterygota</taxon>
        <taxon>Neoptera</taxon>
        <taxon>Endopterygota</taxon>
        <taxon>Diptera</taxon>
        <taxon>Brachycera</taxon>
        <taxon>Muscomorpha</taxon>
        <taxon>Muscoidea</taxon>
        <taxon>Muscidae</taxon>
        <taxon>Stomoxys</taxon>
    </lineage>
</organism>
<dbReference type="InterPro" id="IPR050333">
    <property type="entry name" value="SLRP"/>
</dbReference>
<sequence length="262" mass="29873">MNQDIDVRRYCDVIGAFLLLYLSDALVVATNVDLITSCSKSRPSCLLNNITDSYEDRLKVSSFTALAELQELVIRNSALRRIPKDLLEHAPHLKRLLMHNCGLNSLTSRDFDSSQGLKVLNLQQNSIFTLTENVFRALRQTLEELYLRNNAIRVLHYRAFAGLQKLKYLDANHNGINSLTARIFDDLINLEYRDLSYNQIEMIGSGTNGKNIQLSSNNLGNNKFSVLKPNSFSHLPHLKLLDLNNTNLDNLHLQKMDFLKLL</sequence>
<dbReference type="InterPro" id="IPR003591">
    <property type="entry name" value="Leu-rich_rpt_typical-subtyp"/>
</dbReference>
<gene>
    <name evidence="3" type="primary">106096407</name>
</gene>
<evidence type="ECO:0000256" key="2">
    <source>
        <dbReference type="ARBA" id="ARBA00022737"/>
    </source>
</evidence>
<proteinExistence type="predicted"/>
<dbReference type="STRING" id="35570.A0A1I8PBS5"/>
<dbReference type="SMART" id="SM00369">
    <property type="entry name" value="LRR_TYP"/>
    <property type="match status" value="6"/>
</dbReference>
<dbReference type="PANTHER" id="PTHR45712">
    <property type="entry name" value="AGAP008170-PA"/>
    <property type="match status" value="1"/>
</dbReference>
<accession>A0A1I8PBS5</accession>
<protein>
    <submittedName>
        <fullName evidence="3">Uncharacterized protein</fullName>
    </submittedName>
</protein>
<keyword evidence="2" id="KW-0677">Repeat</keyword>
<dbReference type="Pfam" id="PF13855">
    <property type="entry name" value="LRR_8"/>
    <property type="match status" value="1"/>
</dbReference>
<dbReference type="Gene3D" id="3.80.10.10">
    <property type="entry name" value="Ribonuclease Inhibitor"/>
    <property type="match status" value="2"/>
</dbReference>
<dbReference type="InterPro" id="IPR032675">
    <property type="entry name" value="LRR_dom_sf"/>
</dbReference>